<keyword evidence="2" id="KW-0378">Hydrolase</keyword>
<dbReference type="InterPro" id="IPR003607">
    <property type="entry name" value="HD/PDEase_dom"/>
</dbReference>
<dbReference type="CDD" id="cd00077">
    <property type="entry name" value="HDc"/>
    <property type="match status" value="1"/>
</dbReference>
<proteinExistence type="predicted"/>
<dbReference type="Gene3D" id="1.10.3210.10">
    <property type="entry name" value="Hypothetical protein af1432"/>
    <property type="match status" value="1"/>
</dbReference>
<dbReference type="AlphaFoldDB" id="A0A174DY73"/>
<accession>A0A174DY73</accession>
<gene>
    <name evidence="2" type="ORF">ERS852381_01358</name>
</gene>
<dbReference type="EMBL" id="CYYP01000011">
    <property type="protein sequence ID" value="CUO30532.1"/>
    <property type="molecule type" value="Genomic_DNA"/>
</dbReference>
<dbReference type="SMART" id="SM00471">
    <property type="entry name" value="HDc"/>
    <property type="match status" value="1"/>
</dbReference>
<dbReference type="GO" id="GO:0016787">
    <property type="term" value="F:hydrolase activity"/>
    <property type="evidence" value="ECO:0007669"/>
    <property type="project" value="UniProtKB-KW"/>
</dbReference>
<evidence type="ECO:0000313" key="2">
    <source>
        <dbReference type="EMBL" id="CUO30532.1"/>
    </source>
</evidence>
<name>A0A174DY73_9ACTN</name>
<evidence type="ECO:0000259" key="1">
    <source>
        <dbReference type="SMART" id="SM00471"/>
    </source>
</evidence>
<dbReference type="RefSeq" id="WP_055286820.1">
    <property type="nucleotide sequence ID" value="NZ_CYYP01000011.1"/>
</dbReference>
<sequence>MSDAVRAEKIAREVDHAARQLAQAGRLDLTREFIQHGDVTVYAHVTSVARASLSFAERLGRVGVSVDRASLLRGALLHDYFLYDWHDPDPSHRLHGFRHPFFALARAEEDFELTPRERNIIVRHMFPLVPVPPTCREAWIVCLADKWCALRETVAGRLPRKDETDDSVSKASSEKRRG</sequence>
<dbReference type="InterPro" id="IPR006674">
    <property type="entry name" value="HD_domain"/>
</dbReference>
<evidence type="ECO:0000313" key="3">
    <source>
        <dbReference type="Proteomes" id="UP000095468"/>
    </source>
</evidence>
<dbReference type="Pfam" id="PF01966">
    <property type="entry name" value="HD"/>
    <property type="match status" value="1"/>
</dbReference>
<dbReference type="Proteomes" id="UP000095468">
    <property type="component" value="Unassembled WGS sequence"/>
</dbReference>
<reference evidence="2 3" key="1">
    <citation type="submission" date="2015-09" db="EMBL/GenBank/DDBJ databases">
        <authorList>
            <consortium name="Pathogen Informatics"/>
        </authorList>
    </citation>
    <scope>NUCLEOTIDE SEQUENCE [LARGE SCALE GENOMIC DNA]</scope>
    <source>
        <strain evidence="2 3">2789STDY5608823</strain>
    </source>
</reference>
<organism evidence="2 3">
    <name type="scientific">Collinsella aerofaciens</name>
    <dbReference type="NCBI Taxonomy" id="74426"/>
    <lineage>
        <taxon>Bacteria</taxon>
        <taxon>Bacillati</taxon>
        <taxon>Actinomycetota</taxon>
        <taxon>Coriobacteriia</taxon>
        <taxon>Coriobacteriales</taxon>
        <taxon>Coriobacteriaceae</taxon>
        <taxon>Collinsella</taxon>
    </lineage>
</organism>
<protein>
    <submittedName>
        <fullName evidence="2">Predicted HD superfamily hydrolase</fullName>
    </submittedName>
</protein>
<dbReference type="SUPFAM" id="SSF109604">
    <property type="entry name" value="HD-domain/PDEase-like"/>
    <property type="match status" value="1"/>
</dbReference>
<feature type="domain" description="HD/PDEase" evidence="1">
    <location>
        <begin position="37"/>
        <end position="159"/>
    </location>
</feature>